<reference evidence="4" key="1">
    <citation type="journal article" date="2019" name="Int. J. Syst. Evol. Microbiol.">
        <title>The Global Catalogue of Microorganisms (GCM) 10K type strain sequencing project: providing services to taxonomists for standard genome sequencing and annotation.</title>
        <authorList>
            <consortium name="The Broad Institute Genomics Platform"/>
            <consortium name="The Broad Institute Genome Sequencing Center for Infectious Disease"/>
            <person name="Wu L."/>
            <person name="Ma J."/>
        </authorList>
    </citation>
    <scope>NUCLEOTIDE SEQUENCE [LARGE SCALE GENOMIC DNA]</scope>
    <source>
        <strain evidence="4">JCM 17137</strain>
    </source>
</reference>
<keyword evidence="4" id="KW-1185">Reference proteome</keyword>
<feature type="transmembrane region" description="Helical" evidence="1">
    <location>
        <begin position="75"/>
        <end position="93"/>
    </location>
</feature>
<dbReference type="GO" id="GO:0004519">
    <property type="term" value="F:endonuclease activity"/>
    <property type="evidence" value="ECO:0007669"/>
    <property type="project" value="UniProtKB-KW"/>
</dbReference>
<feature type="transmembrane region" description="Helical" evidence="1">
    <location>
        <begin position="18"/>
        <end position="38"/>
    </location>
</feature>
<evidence type="ECO:0000313" key="4">
    <source>
        <dbReference type="Proteomes" id="UP001500908"/>
    </source>
</evidence>
<dbReference type="Proteomes" id="UP001500908">
    <property type="component" value="Unassembled WGS sequence"/>
</dbReference>
<organism evidence="3 4">
    <name type="scientific">Salinactinospora qingdaonensis</name>
    <dbReference type="NCBI Taxonomy" id="702744"/>
    <lineage>
        <taxon>Bacteria</taxon>
        <taxon>Bacillati</taxon>
        <taxon>Actinomycetota</taxon>
        <taxon>Actinomycetes</taxon>
        <taxon>Streptosporangiales</taxon>
        <taxon>Nocardiopsidaceae</taxon>
        <taxon>Salinactinospora</taxon>
    </lineage>
</organism>
<evidence type="ECO:0000256" key="1">
    <source>
        <dbReference type="SAM" id="Phobius"/>
    </source>
</evidence>
<sequence>MSQSSPSGGGLIRRRRSVLAAVVVLPWAVWAVIRWFGLETGYPLVPALAFTPYVAATAIVPVAVALLLRRWGAAAVAVAVAASLVVAVLPRAVAAPQPDPAPTGPQLRVMTINLYFGEADPGTVVELVRQTHIDVLSVQELTPEAVADLDQAGLGETLGYALLEERSGAAGGGIYSRYPLTSVGGSTAQHFAMPRAALRVPGAAPLEVVSAHPVPPTGPVTVDEWEESLAALPEATPEATARILAGDFNATLDHGHLRDLIASGYVDAAGAAGRGWSPTWPQDGGLPGVTIDHILVDSRVKVDETRVYPLPGTDHRAVHAELTLPGT</sequence>
<keyword evidence="1" id="KW-0472">Membrane</keyword>
<dbReference type="Gene3D" id="3.60.10.10">
    <property type="entry name" value="Endonuclease/exonuclease/phosphatase"/>
    <property type="match status" value="1"/>
</dbReference>
<gene>
    <name evidence="3" type="ORF">GCM10022402_43960</name>
</gene>
<proteinExistence type="predicted"/>
<dbReference type="Pfam" id="PF03372">
    <property type="entry name" value="Exo_endo_phos"/>
    <property type="match status" value="1"/>
</dbReference>
<keyword evidence="1" id="KW-1133">Transmembrane helix</keyword>
<comment type="caution">
    <text evidence="3">The sequence shown here is derived from an EMBL/GenBank/DDBJ whole genome shotgun (WGS) entry which is preliminary data.</text>
</comment>
<keyword evidence="3" id="KW-0540">Nuclease</keyword>
<protein>
    <submittedName>
        <fullName evidence="3">Endonuclease/exonuclease/phosphatase family protein</fullName>
    </submittedName>
</protein>
<evidence type="ECO:0000259" key="2">
    <source>
        <dbReference type="Pfam" id="PF03372"/>
    </source>
</evidence>
<dbReference type="RefSeq" id="WP_344975799.1">
    <property type="nucleotide sequence ID" value="NZ_BAABDD010000033.1"/>
</dbReference>
<dbReference type="InterPro" id="IPR005135">
    <property type="entry name" value="Endo/exonuclease/phosphatase"/>
</dbReference>
<dbReference type="SUPFAM" id="SSF56219">
    <property type="entry name" value="DNase I-like"/>
    <property type="match status" value="1"/>
</dbReference>
<keyword evidence="3" id="KW-0378">Hydrolase</keyword>
<keyword evidence="3" id="KW-0255">Endonuclease</keyword>
<evidence type="ECO:0000313" key="3">
    <source>
        <dbReference type="EMBL" id="GAA3761439.1"/>
    </source>
</evidence>
<accession>A0ABP7GIF5</accession>
<keyword evidence="1" id="KW-0812">Transmembrane</keyword>
<dbReference type="EMBL" id="BAABDD010000033">
    <property type="protein sequence ID" value="GAA3761439.1"/>
    <property type="molecule type" value="Genomic_DNA"/>
</dbReference>
<name>A0ABP7GIF5_9ACTN</name>
<feature type="transmembrane region" description="Helical" evidence="1">
    <location>
        <begin position="44"/>
        <end position="68"/>
    </location>
</feature>
<feature type="domain" description="Endonuclease/exonuclease/phosphatase" evidence="2">
    <location>
        <begin position="110"/>
        <end position="315"/>
    </location>
</feature>
<dbReference type="InterPro" id="IPR036691">
    <property type="entry name" value="Endo/exonu/phosph_ase_sf"/>
</dbReference>